<proteinExistence type="predicted"/>
<gene>
    <name evidence="1" type="ORF">ACFPN2_05955</name>
</gene>
<accession>A0ABV8SMN1</accession>
<dbReference type="Proteomes" id="UP001595904">
    <property type="component" value="Unassembled WGS sequence"/>
</dbReference>
<keyword evidence="2" id="KW-1185">Reference proteome</keyword>
<sequence length="323" mass="37086">MRTPHIARLRFRPTQPADLTECLALSPECLGLDDGLRRALPGLWQRILGLPSIITTVMEDLAMPTGQRIQGWGYSFALADEWVRQEQLDDRPSAFVIRRIYAGILDGSFKLMDDAELGHANAQGRYNYIHFYSQRRKDLNDPYVQSVFNIANEAFRTAASGYNVRAMYFETSAQDAPAIVAAGFHRRLYADESSLEHLSEEARPAFLSMTREEVRASLPGTSVRHVFDHHPPLFRFSYSQRRLLWLALFDDSDAHLTERLEISVHGLKKLWRGIYERIEDRMPEFFGDTGGSDEGKRGPEKRRQVLAYVRQRPEELRPWSGAD</sequence>
<reference evidence="2" key="1">
    <citation type="journal article" date="2019" name="Int. J. Syst. Evol. Microbiol.">
        <title>The Global Catalogue of Microorganisms (GCM) 10K type strain sequencing project: providing services to taxonomists for standard genome sequencing and annotation.</title>
        <authorList>
            <consortium name="The Broad Institute Genomics Platform"/>
            <consortium name="The Broad Institute Genome Sequencing Center for Infectious Disease"/>
            <person name="Wu L."/>
            <person name="Ma J."/>
        </authorList>
    </citation>
    <scope>NUCLEOTIDE SEQUENCE [LARGE SCALE GENOMIC DNA]</scope>
    <source>
        <strain evidence="2">CGMCC 1.10759</strain>
    </source>
</reference>
<comment type="caution">
    <text evidence="1">The sequence shown here is derived from an EMBL/GenBank/DDBJ whole genome shotgun (WGS) entry which is preliminary data.</text>
</comment>
<evidence type="ECO:0000313" key="2">
    <source>
        <dbReference type="Proteomes" id="UP001595904"/>
    </source>
</evidence>
<protein>
    <submittedName>
        <fullName evidence="1">Uncharacterized protein</fullName>
    </submittedName>
</protein>
<dbReference type="RefSeq" id="WP_380595717.1">
    <property type="nucleotide sequence ID" value="NZ_JBHSDU010000003.1"/>
</dbReference>
<dbReference type="EMBL" id="JBHSDU010000003">
    <property type="protein sequence ID" value="MFC4308621.1"/>
    <property type="molecule type" value="Genomic_DNA"/>
</dbReference>
<organism evidence="1 2">
    <name type="scientific">Steroidobacter flavus</name>
    <dbReference type="NCBI Taxonomy" id="1842136"/>
    <lineage>
        <taxon>Bacteria</taxon>
        <taxon>Pseudomonadati</taxon>
        <taxon>Pseudomonadota</taxon>
        <taxon>Gammaproteobacteria</taxon>
        <taxon>Steroidobacterales</taxon>
        <taxon>Steroidobacteraceae</taxon>
        <taxon>Steroidobacter</taxon>
    </lineage>
</organism>
<evidence type="ECO:0000313" key="1">
    <source>
        <dbReference type="EMBL" id="MFC4308621.1"/>
    </source>
</evidence>
<name>A0ABV8SMN1_9GAMM</name>